<accession>A0ABQ8YAI6</accession>
<evidence type="ECO:0000256" key="2">
    <source>
        <dbReference type="ARBA" id="ARBA00022553"/>
    </source>
</evidence>
<keyword evidence="2" id="KW-0597">Phosphoprotein</keyword>
<feature type="domain" description="Ras-GAP" evidence="4">
    <location>
        <begin position="1216"/>
        <end position="1413"/>
    </location>
</feature>
<keyword evidence="6" id="KW-1185">Reference proteome</keyword>
<evidence type="ECO:0000256" key="1">
    <source>
        <dbReference type="ARBA" id="ARBA00022468"/>
    </source>
</evidence>
<dbReference type="SMART" id="SM00323">
    <property type="entry name" value="RasGAP"/>
    <property type="match status" value="1"/>
</dbReference>
<dbReference type="InterPro" id="IPR023152">
    <property type="entry name" value="RasGAP_CS"/>
</dbReference>
<name>A0ABQ8YAI6_9EUKA</name>
<dbReference type="PANTHER" id="PTHR10194:SF142">
    <property type="entry name" value="NEUROFIBROMIN"/>
    <property type="match status" value="1"/>
</dbReference>
<dbReference type="Gene3D" id="2.30.29.30">
    <property type="entry name" value="Pleckstrin-homology domain (PH domain)/Phosphotyrosine-binding domain (PTB)"/>
    <property type="match status" value="1"/>
</dbReference>
<dbReference type="Pfam" id="PF00616">
    <property type="entry name" value="RasGAP"/>
    <property type="match status" value="1"/>
</dbReference>
<feature type="compositionally biased region" description="Basic and acidic residues" evidence="3">
    <location>
        <begin position="1997"/>
        <end position="2012"/>
    </location>
</feature>
<evidence type="ECO:0000313" key="6">
    <source>
        <dbReference type="Proteomes" id="UP001150062"/>
    </source>
</evidence>
<gene>
    <name evidence="5" type="ORF">M0813_23516</name>
</gene>
<dbReference type="InterPro" id="IPR036865">
    <property type="entry name" value="CRAL-TRIO_dom_sf"/>
</dbReference>
<dbReference type="InterPro" id="IPR008936">
    <property type="entry name" value="Rho_GTPase_activation_prot"/>
</dbReference>
<dbReference type="Gene3D" id="3.40.525.10">
    <property type="entry name" value="CRAL-TRIO lipid binding domain"/>
    <property type="match status" value="1"/>
</dbReference>
<feature type="region of interest" description="Disordered" evidence="3">
    <location>
        <begin position="1465"/>
        <end position="1486"/>
    </location>
</feature>
<dbReference type="PROSITE" id="PS50018">
    <property type="entry name" value="RAS_GTPASE_ACTIV_2"/>
    <property type="match status" value="1"/>
</dbReference>
<keyword evidence="1" id="KW-0343">GTPase activation</keyword>
<proteinExistence type="predicted"/>
<dbReference type="InterPro" id="IPR011993">
    <property type="entry name" value="PH-like_dom_sf"/>
</dbReference>
<protein>
    <submittedName>
        <fullName evidence="5">Inhibitory regulator protein ira1-related</fullName>
    </submittedName>
</protein>
<evidence type="ECO:0000313" key="5">
    <source>
        <dbReference type="EMBL" id="KAJ6241323.1"/>
    </source>
</evidence>
<evidence type="ECO:0000259" key="4">
    <source>
        <dbReference type="PROSITE" id="PS50018"/>
    </source>
</evidence>
<dbReference type="PANTHER" id="PTHR10194">
    <property type="entry name" value="RAS GTPASE-ACTIVATING PROTEINS"/>
    <property type="match status" value="1"/>
</dbReference>
<dbReference type="Proteomes" id="UP001150062">
    <property type="component" value="Unassembled WGS sequence"/>
</dbReference>
<dbReference type="SUPFAM" id="SSF48350">
    <property type="entry name" value="GTPase activation domain, GAP"/>
    <property type="match status" value="1"/>
</dbReference>
<dbReference type="EMBL" id="JAOAOG010000195">
    <property type="protein sequence ID" value="KAJ6241323.1"/>
    <property type="molecule type" value="Genomic_DNA"/>
</dbReference>
<dbReference type="Gene3D" id="1.10.506.10">
    <property type="entry name" value="GTPase Activation - p120gap, domain 1"/>
    <property type="match status" value="2"/>
</dbReference>
<evidence type="ECO:0000256" key="3">
    <source>
        <dbReference type="SAM" id="MobiDB-lite"/>
    </source>
</evidence>
<feature type="region of interest" description="Disordered" evidence="3">
    <location>
        <begin position="1977"/>
        <end position="2012"/>
    </location>
</feature>
<dbReference type="Pfam" id="PF13716">
    <property type="entry name" value="CRAL_TRIO_2"/>
    <property type="match status" value="1"/>
</dbReference>
<sequence length="2662" mass="308594">MQTHGQMLKVMCQRVKNFLPLFTDSTYCSTCVVFVASEFLEQTIPHERETIVTFSKTRLESVLLILGKILGSLTEKNYSPQDPQFEKLEQSFVILMELLIQSLEASYKMSYEEIGKYQTKFKKKIVSDQIANEVSKIVYNIYFMREHDSFTEMVHKYCGVLFTRISHANYEVVYSKVTTILEKIQNKLTEEFKSNELKLIQHLDYDQQKLSGLLTKITLLAGEIPKVYQIPIVNVVRQGIWNWIDYHPEQFTEFYRSGKKMQGNPEILFQKILDWSTSVKKKVQYQYWPLLTMLLVLCPKIILQIGTNDKNILKSATGKFVENLKKIFKGKDQKKVQTSARCLIDFCKAATYVAKSDQTGLRLMVPKIQELVAPKLLNQKKLLITDVDLLVDFLVSSFRLTPTETTKEHYNACLHPNSSPIFKLVLIKGLVQIAQEKPLEWNPSIEKTYSRAVDVKQIFYEYLDSLRRLHTNQLSMGKIGSLKSLTNNSNIKKKEREQMELANMQMIIVEESLKLFSADPDFALVSYAINSNNEKKMLSGEIKILFTTLPQCIDNSLSNEITHEGINFLKVLHKSEYILKWGTSDKIVETFFELNSMALYIFANQIIDTQKVTQEKIVLWLNLLLDILRKRNKFLIGHLKDEVLSGRIKLTHDQQVIKITKKMYQMGRYVTSRIAQQKNIRSLFRRIDTATTGNKPAWTKIHQKWGEKSERILKFERMIEYKSENVSKSKKMINLEDYNQNLERLEWENDLGFLISLAAVAKKIVLRSTIKKSNDKPNLTNSGSSGGINQIDEKEGIGQVVIGTFLGYILELIVSDITYIRGAVVKIITQMSTSVYYIFFKKIQELIKNDFKIWVDGKAGIFEKVNKSQIAVRFLDQIIFVLRGILEQPLTMDDLANVEIENLFITMIKAISRFVVDIPNFSVKIKMCKLITLLMEKKDFILFKRELMFRNELVELLMEWFSDFQKKTISKSKSNTFLINENNNENSTNNSNSNNTSKQTFDEILKNINPKNQNNLGNKIQNGSFNEKINQMGNENNTNKEAKKMKKLINEVDLFAMEAITKLLDELPLQKPWVGKTKQPTGEEILEQKSNLFYQYFTFFTQLLSRLRAKNTNNSGSSNISEEEKKISQLTVIALSYMLHANVNVGLRHTLPMGYVKNLVTRSEFLDVFTNILKQGTEFGNLKETLEDKYRNLIEMILDKDLIVTKAICEIIKVTEMDLLAGILIRINRTRGSDIELLKFMIETEVNNNPIDQPSTLFRRNSFASKMMSAYSKTIGRQYLKKALSDLIQTTINDIMVNKKGIEIDQRKLKQDENLDENLKNLLELTQVYFNKIMNSLSNVPINFYKISNILKTTVESKFKNCTNIVIAGFFFLRFICPAIISPENADLVKERIPVEVRRALILITKALQNLANGVMFGNKEEFMIPLNKFIESNQENFNQLVIKLSNANYLDNLNNGKVTNNLQNEQLKDKKNNNNNDDNEENEPEEIIDEEISSKDLNSLHQFLYLNLQNLSVYFKRLKDNNQVKKGENFVTILTQLGKPSDAQQKQTEEKKTNNQNMINNEIVETNFKKKSDKNYQRFIETMKGKENELQQFNDVIYHKGKSKKNESVIYVVNRKIVKDNCDYQLLLYHILIMIKPLINKPYIIILDLTNFKKNNEIPKYWCNQFLKHIPYGWSNNLQQIILLNPSTEFKRYIKTINSIIPNKLNKLINILENASELNNYLLTKQIHLPEETIEFESSIISTYENISQQLSRVKTHKLKFKMSNNYLQIVQLKENLFNQNCNLIDFIHFSNIKSISKTINTQDQFILDMIIDNKQKNINYKCSQFVSEIVHSINTIKEKYDFSQKTSQKKKKIPEIRPSDVPGSLLNIALLNLGSQSENLRKSSYNLLTALCNSFRFTMSGQLLEADGLSIPQSHTSFVVNLSKAISQNEKHITLEFLYEAVKHYNEASSEGKHLCLEYVSPWFVNLTSFLNNENENGNENKNENGNGNGNGNKNENENEKNKSDNKNKDEKENKKLFVKKIIVNLLNITLQENKLYPAILVHIWKSISSVIELFELVLNVFVEQSIAFGINTIKSERIAQIVVTVSSSHPEIFSKLICKKLLNCLFLASHQEIKDTTITSNDNNSNVTMVEKGFKKIEDYEKWNEILILTRFLLYLSFENLISLENNLPDIFHFIINTHWVNSFYLRSWLLSLAINILHSLSTKLPPKMEKDYEILVKLLKEISDIRFRMLFTGTGVKQNEILTNKNQNLIPHNLSEIPIVSTEKITQLFNQVLKCYKNDTEIYNKWQNKWIQTTTKCTFDNSIIQCRSFVILGVITDEEVKTELIKKILSYFSSLLGNLDFANQTNRDLCSSILISLTHLYPLIEKESDLLFTMFWLPIILFEIGDQYYFSYALDMLNVILNYLDEQQVFDENSLETVFMTVRNDNKILDKSLTRLENIVGINFHSHFSFALSSLLLQSKGNSTVKVKMISIFRKVIEISCKTELTYPITAYIVGLSTCIGRKEVSELREFLRNYIDWEGEFEQLIFSPIMNHNNNSATLLVSLLTAILVQSDYEQEHQYILELLMPSIDSYPTVYNTIQHHFLPKLFQIIDRSQNSTVHQLALNLSFFLLSYKEPPISNFMEKIGFHGIYDLLSEKTEPVTIRSKRKLIPKLLSLLF</sequence>
<comment type="caution">
    <text evidence="5">The sequence shown here is derived from an EMBL/GenBank/DDBJ whole genome shotgun (WGS) entry which is preliminary data.</text>
</comment>
<reference evidence="5" key="1">
    <citation type="submission" date="2022-08" db="EMBL/GenBank/DDBJ databases">
        <title>Novel sulfate-reducing endosymbionts in the free-living metamonad Anaeramoeba.</title>
        <authorList>
            <person name="Jerlstrom-Hultqvist J."/>
            <person name="Cepicka I."/>
            <person name="Gallot-Lavallee L."/>
            <person name="Salas-Leiva D."/>
            <person name="Curtis B.A."/>
            <person name="Zahonova K."/>
            <person name="Pipaliya S."/>
            <person name="Dacks J."/>
            <person name="Roger A.J."/>
        </authorList>
    </citation>
    <scope>NUCLEOTIDE SEQUENCE</scope>
    <source>
        <strain evidence="5">Schooner1</strain>
    </source>
</reference>
<dbReference type="PROSITE" id="PS00509">
    <property type="entry name" value="RAS_GTPASE_ACTIV_1"/>
    <property type="match status" value="1"/>
</dbReference>
<dbReference type="InterPro" id="IPR039360">
    <property type="entry name" value="Ras_GTPase"/>
</dbReference>
<dbReference type="InterPro" id="IPR001936">
    <property type="entry name" value="RasGAP_dom"/>
</dbReference>
<dbReference type="InterPro" id="IPR001251">
    <property type="entry name" value="CRAL-TRIO_dom"/>
</dbReference>
<feature type="compositionally biased region" description="Low complexity" evidence="3">
    <location>
        <begin position="1977"/>
        <end position="1988"/>
    </location>
</feature>
<organism evidence="5 6">
    <name type="scientific">Anaeramoeba flamelloides</name>
    <dbReference type="NCBI Taxonomy" id="1746091"/>
    <lineage>
        <taxon>Eukaryota</taxon>
        <taxon>Metamonada</taxon>
        <taxon>Anaeramoebidae</taxon>
        <taxon>Anaeramoeba</taxon>
    </lineage>
</organism>